<dbReference type="PANTHER" id="PTHR31669:SF37">
    <property type="entry name" value="PROTEIN FAR1-RELATED SEQUENCE"/>
    <property type="match status" value="1"/>
</dbReference>
<keyword evidence="3 5" id="KW-0863">Zinc-finger</keyword>
<evidence type="ECO:0000313" key="9">
    <source>
        <dbReference type="Proteomes" id="UP000228380"/>
    </source>
</evidence>
<dbReference type="RefSeq" id="XP_038984631.1">
    <property type="nucleotide sequence ID" value="XM_039128703.1"/>
</dbReference>
<name>A0A8B9AD48_PHODC</name>
<dbReference type="InterPro" id="IPR006564">
    <property type="entry name" value="Znf_PMZ"/>
</dbReference>
<dbReference type="PANTHER" id="PTHR31669">
    <property type="entry name" value="PROTEIN FAR1-RELATED SEQUENCE 10-RELATED"/>
    <property type="match status" value="1"/>
</dbReference>
<feature type="domain" description="SWIM-type" evidence="8">
    <location>
        <begin position="543"/>
        <end position="579"/>
    </location>
</feature>
<evidence type="ECO:0000256" key="4">
    <source>
        <dbReference type="ARBA" id="ARBA00022833"/>
    </source>
</evidence>
<evidence type="ECO:0000256" key="6">
    <source>
        <dbReference type="RuleBase" id="RU367018"/>
    </source>
</evidence>
<evidence type="ECO:0000256" key="5">
    <source>
        <dbReference type="PROSITE-ProRule" id="PRU00325"/>
    </source>
</evidence>
<evidence type="ECO:0000313" key="13">
    <source>
        <dbReference type="RefSeq" id="XP_026661110.2"/>
    </source>
</evidence>
<keyword evidence="7" id="KW-0472">Membrane</keyword>
<evidence type="ECO:0000256" key="2">
    <source>
        <dbReference type="ARBA" id="ARBA00022723"/>
    </source>
</evidence>
<organism evidence="9 15">
    <name type="scientific">Phoenix dactylifera</name>
    <name type="common">Date palm</name>
    <dbReference type="NCBI Taxonomy" id="42345"/>
    <lineage>
        <taxon>Eukaryota</taxon>
        <taxon>Viridiplantae</taxon>
        <taxon>Streptophyta</taxon>
        <taxon>Embryophyta</taxon>
        <taxon>Tracheophyta</taxon>
        <taxon>Spermatophyta</taxon>
        <taxon>Magnoliopsida</taxon>
        <taxon>Liliopsida</taxon>
        <taxon>Arecaceae</taxon>
        <taxon>Coryphoideae</taxon>
        <taxon>Phoeniceae</taxon>
        <taxon>Phoenix</taxon>
    </lineage>
</organism>
<evidence type="ECO:0000256" key="3">
    <source>
        <dbReference type="ARBA" id="ARBA00022771"/>
    </source>
</evidence>
<keyword evidence="6" id="KW-0539">Nucleus</keyword>
<dbReference type="AlphaFoldDB" id="A0A8B9AD48"/>
<dbReference type="KEGG" id="pda:103708812"/>
<evidence type="ECO:0000313" key="14">
    <source>
        <dbReference type="RefSeq" id="XP_026661111.2"/>
    </source>
</evidence>
<accession>A0A8B9AD48</accession>
<keyword evidence="7" id="KW-1133">Transmembrane helix</keyword>
<dbReference type="GeneID" id="103708812"/>
<dbReference type="RefSeq" id="XP_026661109.2">
    <property type="nucleotide sequence ID" value="XM_026805308.2"/>
</dbReference>
<dbReference type="GO" id="GO:0005634">
    <property type="term" value="C:nucleus"/>
    <property type="evidence" value="ECO:0007669"/>
    <property type="project" value="UniProtKB-SubCell"/>
</dbReference>
<reference evidence="10 11" key="2">
    <citation type="submission" date="2025-04" db="UniProtKB">
        <authorList>
            <consortium name="RefSeq"/>
        </authorList>
    </citation>
    <scope>IDENTIFICATION</scope>
    <source>
        <tissue evidence="10 11">Young leaves</tissue>
    </source>
</reference>
<dbReference type="RefSeq" id="XP_026661111.2">
    <property type="nucleotide sequence ID" value="XM_026805310.2"/>
</dbReference>
<dbReference type="Pfam" id="PF04434">
    <property type="entry name" value="SWIM"/>
    <property type="match status" value="1"/>
</dbReference>
<reference evidence="9" key="1">
    <citation type="journal article" date="2019" name="Nat. Commun.">
        <title>Genome-wide association mapping of date palm fruit traits.</title>
        <authorList>
            <person name="Hazzouri K.M."/>
            <person name="Gros-Balthazard M."/>
            <person name="Flowers J.M."/>
            <person name="Copetti D."/>
            <person name="Lemansour A."/>
            <person name="Lebrun M."/>
            <person name="Masmoudi K."/>
            <person name="Ferrand S."/>
            <person name="Dhar M.I."/>
            <person name="Fresquez Z.A."/>
            <person name="Rosas U."/>
            <person name="Zhang J."/>
            <person name="Talag J."/>
            <person name="Lee S."/>
            <person name="Kudrna D."/>
            <person name="Powell R.F."/>
            <person name="Leitch I.J."/>
            <person name="Krueger R.R."/>
            <person name="Wing R.A."/>
            <person name="Amiri K.M.A."/>
            <person name="Purugganan M.D."/>
        </authorList>
    </citation>
    <scope>NUCLEOTIDE SEQUENCE [LARGE SCALE GENOMIC DNA]</scope>
    <source>
        <strain evidence="9">cv. Khalas</strain>
    </source>
</reference>
<evidence type="ECO:0000313" key="15">
    <source>
        <dbReference type="RefSeq" id="XP_038984631.1"/>
    </source>
</evidence>
<dbReference type="RefSeq" id="XP_026661110.2">
    <property type="nucleotide sequence ID" value="XM_026805309.2"/>
</dbReference>
<proteinExistence type="inferred from homology"/>
<evidence type="ECO:0000313" key="10">
    <source>
        <dbReference type="RefSeq" id="XP_026661107.2"/>
    </source>
</evidence>
<dbReference type="InterPro" id="IPR007527">
    <property type="entry name" value="Znf_SWIM"/>
</dbReference>
<comment type="similarity">
    <text evidence="1 6">Belongs to the FHY3/FAR1 family.</text>
</comment>
<comment type="subcellular location">
    <subcellularLocation>
        <location evidence="6">Nucleus</location>
    </subcellularLocation>
</comment>
<dbReference type="OrthoDB" id="1927586at2759"/>
<comment type="function">
    <text evidence="6">Putative transcription activator involved in regulating light control of development.</text>
</comment>
<dbReference type="InterPro" id="IPR004330">
    <property type="entry name" value="FAR1_DNA_bnd_dom"/>
</dbReference>
<dbReference type="Pfam" id="PF03101">
    <property type="entry name" value="FAR1"/>
    <property type="match status" value="1"/>
</dbReference>
<evidence type="ECO:0000256" key="7">
    <source>
        <dbReference type="SAM" id="Phobius"/>
    </source>
</evidence>
<keyword evidence="9" id="KW-1185">Reference proteome</keyword>
<evidence type="ECO:0000313" key="12">
    <source>
        <dbReference type="RefSeq" id="XP_026661109.2"/>
    </source>
</evidence>
<dbReference type="SMART" id="SM00575">
    <property type="entry name" value="ZnF_PMZ"/>
    <property type="match status" value="1"/>
</dbReference>
<dbReference type="RefSeq" id="XP_026661107.2">
    <property type="nucleotide sequence ID" value="XM_026805306.2"/>
</dbReference>
<dbReference type="Pfam" id="PF10551">
    <property type="entry name" value="MULE"/>
    <property type="match status" value="1"/>
</dbReference>
<evidence type="ECO:0000313" key="11">
    <source>
        <dbReference type="RefSeq" id="XP_026661108.2"/>
    </source>
</evidence>
<dbReference type="Proteomes" id="UP000228380">
    <property type="component" value="Chromosome 8"/>
</dbReference>
<evidence type="ECO:0000259" key="8">
    <source>
        <dbReference type="PROSITE" id="PS50966"/>
    </source>
</evidence>
<protein>
    <recommendedName>
        <fullName evidence="6">Protein FAR1-RELATED SEQUENCE</fullName>
    </recommendedName>
</protein>
<sequence>MEYSSSEDDELVEDCMDLEEDIGASDVDQRTGEVTDSLHFGDQLCNSVVTVEHSVGNVLLTTDGEVKNEEPYMGMVFDSDLSARAFYNAYALRIGFGIRVARSRSEKRKGVEVLVMKRFVCLKEGHHKKKVTEYASKKKRKRLSIRDGCPAMMEVVRRGPDKWVVTKLVLEHTHVVVSPDKVREIQLNHLSGKDREHENYLREVRQKIFGEGDAQGLLEYFKRMQAENSGFFYAVQVDYRNCMTNVFWADAKARMAYTYFGDAITFDTTYKKNENMMPFAAFMGVNHHGQPVVFGCALVVDKTESSFAWLFETWLTAMFGRRPLSFTTDQGKAMEVAVAKVFPNTRHRLCRWHILSRCKKKLSDVCTSYPSFYVELKKCVNESDTVDVFEVYWRSILDKYGLRENVWLQLLYNVRHKWIPAYLKGSFYAELSTTQKLESLNRFYRNNFDKKLSLHAFIAKFDQAMDCRFEKEAQEDLAVLHDQRILKTDAPLEKQAANIYTRAVFEKFQVELIEALDHYSVKIQDGAISKFSVERDGDARNRHIVFLNASEKKACCSCSKFEFAGILCRHVLAVFLVTGVILLPEHYILKRWTRKAKSGLILEDDRGVEFQNYCQSSPILRYNDLVHDAMKCAEKGATSAENYKIVKDILQKAFAEIVALEENVAKAGPHHAENM</sequence>
<keyword evidence="7" id="KW-0812">Transmembrane</keyword>
<gene>
    <name evidence="10 11 12 13 14 15" type="primary">LOC103708812</name>
</gene>
<dbReference type="PROSITE" id="PS50966">
    <property type="entry name" value="ZF_SWIM"/>
    <property type="match status" value="1"/>
</dbReference>
<keyword evidence="4 6" id="KW-0862">Zinc</keyword>
<dbReference type="InterPro" id="IPR031052">
    <property type="entry name" value="FHY3/FAR1"/>
</dbReference>
<feature type="transmembrane region" description="Helical" evidence="7">
    <location>
        <begin position="563"/>
        <end position="584"/>
    </location>
</feature>
<dbReference type="InterPro" id="IPR018289">
    <property type="entry name" value="MULE_transposase_dom"/>
</dbReference>
<dbReference type="RefSeq" id="XP_026661108.2">
    <property type="nucleotide sequence ID" value="XM_026805307.2"/>
</dbReference>
<dbReference type="GO" id="GO:0006355">
    <property type="term" value="P:regulation of DNA-templated transcription"/>
    <property type="evidence" value="ECO:0007669"/>
    <property type="project" value="UniProtKB-UniRule"/>
</dbReference>
<evidence type="ECO:0000256" key="1">
    <source>
        <dbReference type="ARBA" id="ARBA00005889"/>
    </source>
</evidence>
<dbReference type="GO" id="GO:0008270">
    <property type="term" value="F:zinc ion binding"/>
    <property type="evidence" value="ECO:0007669"/>
    <property type="project" value="UniProtKB-UniRule"/>
</dbReference>
<keyword evidence="2 6" id="KW-0479">Metal-binding</keyword>